<evidence type="ECO:0000313" key="1">
    <source>
        <dbReference type="EMBL" id="WZN38338.1"/>
    </source>
</evidence>
<sequence length="47" mass="5712">MSFLILFKLTFFAFSNHQIKFFHFTTKNPPTTPKTSSKTKFFWYNKD</sequence>
<evidence type="ECO:0000313" key="2">
    <source>
        <dbReference type="Proteomes" id="UP001470586"/>
    </source>
</evidence>
<reference evidence="1" key="1">
    <citation type="submission" date="2023-06" db="EMBL/GenBank/DDBJ databases">
        <title>Complete Genome of Candidatus Phytoplasma asteris M33.</title>
        <authorList>
            <person name="Toth R."/>
            <person name="Ilic A.-M."/>
            <person name="Huettel B."/>
            <person name="Duduk B."/>
            <person name="Kube M."/>
        </authorList>
    </citation>
    <scope>NUCLEOTIDE SEQUENCE [LARGE SCALE GENOMIC DNA]</scope>
    <source>
        <strain evidence="1">M33</strain>
    </source>
</reference>
<accession>A0ABZ2YEP0</accession>
<gene>
    <name evidence="1" type="ORF">M33023_01430</name>
</gene>
<dbReference type="Proteomes" id="UP001470586">
    <property type="component" value="Chromosome"/>
</dbReference>
<proteinExistence type="predicted"/>
<protein>
    <submittedName>
        <fullName evidence="1">Uncharacterized protein</fullName>
    </submittedName>
</protein>
<dbReference type="EMBL" id="CP128397">
    <property type="protein sequence ID" value="WZN38338.1"/>
    <property type="molecule type" value="Genomic_DNA"/>
</dbReference>
<name>A0ABZ2YEP0_9MOLU</name>
<keyword evidence="2" id="KW-1185">Reference proteome</keyword>
<organism evidence="1 2">
    <name type="scientific">Candidatus Phytoplasma asteris</name>
    <dbReference type="NCBI Taxonomy" id="85620"/>
    <lineage>
        <taxon>Bacteria</taxon>
        <taxon>Bacillati</taxon>
        <taxon>Mycoplasmatota</taxon>
        <taxon>Mollicutes</taxon>
        <taxon>Acholeplasmatales</taxon>
        <taxon>Acholeplasmataceae</taxon>
        <taxon>Candidatus Phytoplasma</taxon>
        <taxon>16SrI (Aster yellows group)</taxon>
    </lineage>
</organism>